<keyword evidence="2" id="KW-1185">Reference proteome</keyword>
<reference evidence="1 2" key="1">
    <citation type="submission" date="2023-11" db="EMBL/GenBank/DDBJ databases">
        <authorList>
            <person name="Ouyang M.-Y."/>
        </authorList>
    </citation>
    <scope>NUCLEOTIDE SEQUENCE [LARGE SCALE GENOMIC DNA]</scope>
    <source>
        <strain evidence="1 2">OY6</strain>
    </source>
</reference>
<dbReference type="RefSeq" id="WP_319960652.1">
    <property type="nucleotide sequence ID" value="NZ_JAXARY010000002.1"/>
</dbReference>
<proteinExistence type="predicted"/>
<comment type="caution">
    <text evidence="1">The sequence shown here is derived from an EMBL/GenBank/DDBJ whole genome shotgun (WGS) entry which is preliminary data.</text>
</comment>
<organism evidence="1 2">
    <name type="scientific">Methylomonas defluvii</name>
    <dbReference type="NCBI Taxonomy" id="3045149"/>
    <lineage>
        <taxon>Bacteria</taxon>
        <taxon>Pseudomonadati</taxon>
        <taxon>Pseudomonadota</taxon>
        <taxon>Gammaproteobacteria</taxon>
        <taxon>Methylococcales</taxon>
        <taxon>Methylococcaceae</taxon>
        <taxon>Methylomonas</taxon>
    </lineage>
</organism>
<gene>
    <name evidence="1" type="ORF">QLH52_04220</name>
</gene>
<dbReference type="Proteomes" id="UP001284537">
    <property type="component" value="Unassembled WGS sequence"/>
</dbReference>
<accession>A0ABU4UAM2</accession>
<evidence type="ECO:0000313" key="1">
    <source>
        <dbReference type="EMBL" id="MDX8126473.1"/>
    </source>
</evidence>
<sequence>MAIQKEFVLRYRHDGHVRFQVPAQACQPTVATLISTRLGAISGVQSVSLYRGQGKLSIRYDEAICGFTSLAAQLFQILAELEQQGYFDSKPLAEKAKKSVLGIKKRLKGTRIGGWFNDKYQAGKETVQAAKIIGKVSTKGPKALFKDPEKATIDFLNDVLVLYLIKTHWTRITQEWLVKPIVHRYEWMAVFYMFFLLVRSRRPK</sequence>
<protein>
    <submittedName>
        <fullName evidence="1">Uncharacterized protein</fullName>
    </submittedName>
</protein>
<dbReference type="EMBL" id="JAXARY010000002">
    <property type="protein sequence ID" value="MDX8126473.1"/>
    <property type="molecule type" value="Genomic_DNA"/>
</dbReference>
<name>A0ABU4UAM2_9GAMM</name>
<evidence type="ECO:0000313" key="2">
    <source>
        <dbReference type="Proteomes" id="UP001284537"/>
    </source>
</evidence>